<sequence length="207" mass="22852">MTQDAVGAAHALLESLAQAALPEWEQLADRVSVRQMAPGETLFREGAAWPQVAVVFRGLVKLVYLRDDGTERIKSFIDAGGFFASLSALAPGGVSSFSVVAVEPSVIACLPYPVILELADRHLPWQKALRRALEFYGQRKEQRERELLTLGPPDRYRLLLQQSPDLLRRVPQKELALYLGITPVSLSRIRARLGREGAGGRTLPTIL</sequence>
<dbReference type="Gene3D" id="2.60.120.10">
    <property type="entry name" value="Jelly Rolls"/>
    <property type="match status" value="1"/>
</dbReference>
<dbReference type="InterPro" id="IPR000595">
    <property type="entry name" value="cNMP-bd_dom"/>
</dbReference>
<organism evidence="2 3">
    <name type="scientific">Hydrogenophaga luteola</name>
    <dbReference type="NCBI Taxonomy" id="1591122"/>
    <lineage>
        <taxon>Bacteria</taxon>
        <taxon>Pseudomonadati</taxon>
        <taxon>Pseudomonadota</taxon>
        <taxon>Betaproteobacteria</taxon>
        <taxon>Burkholderiales</taxon>
        <taxon>Comamonadaceae</taxon>
        <taxon>Hydrogenophaga</taxon>
    </lineage>
</organism>
<comment type="caution">
    <text evidence="2">The sequence shown here is derived from an EMBL/GenBank/DDBJ whole genome shotgun (WGS) entry which is preliminary data.</text>
</comment>
<dbReference type="Proteomes" id="UP001595729">
    <property type="component" value="Unassembled WGS sequence"/>
</dbReference>
<dbReference type="Pfam" id="PF00027">
    <property type="entry name" value="cNMP_binding"/>
    <property type="match status" value="1"/>
</dbReference>
<dbReference type="InterPro" id="IPR018490">
    <property type="entry name" value="cNMP-bd_dom_sf"/>
</dbReference>
<dbReference type="InterPro" id="IPR014710">
    <property type="entry name" value="RmlC-like_jellyroll"/>
</dbReference>
<dbReference type="EMBL" id="JBHRXX010000002">
    <property type="protein sequence ID" value="MFC3683427.1"/>
    <property type="molecule type" value="Genomic_DNA"/>
</dbReference>
<dbReference type="PROSITE" id="PS50042">
    <property type="entry name" value="CNMP_BINDING_3"/>
    <property type="match status" value="1"/>
</dbReference>
<protein>
    <submittedName>
        <fullName evidence="2">Crp/Fnr family transcriptional regulator</fullName>
    </submittedName>
</protein>
<proteinExistence type="predicted"/>
<dbReference type="SUPFAM" id="SSF51206">
    <property type="entry name" value="cAMP-binding domain-like"/>
    <property type="match status" value="1"/>
</dbReference>
<reference evidence="3" key="1">
    <citation type="journal article" date="2019" name="Int. J. Syst. Evol. Microbiol.">
        <title>The Global Catalogue of Microorganisms (GCM) 10K type strain sequencing project: providing services to taxonomists for standard genome sequencing and annotation.</title>
        <authorList>
            <consortium name="The Broad Institute Genomics Platform"/>
            <consortium name="The Broad Institute Genome Sequencing Center for Infectious Disease"/>
            <person name="Wu L."/>
            <person name="Ma J."/>
        </authorList>
    </citation>
    <scope>NUCLEOTIDE SEQUENCE [LARGE SCALE GENOMIC DNA]</scope>
    <source>
        <strain evidence="3">KCTC 42501</strain>
    </source>
</reference>
<dbReference type="RefSeq" id="WP_382172567.1">
    <property type="nucleotide sequence ID" value="NZ_JBHRXX010000002.1"/>
</dbReference>
<evidence type="ECO:0000259" key="1">
    <source>
        <dbReference type="PROSITE" id="PS50042"/>
    </source>
</evidence>
<dbReference type="SMART" id="SM00100">
    <property type="entry name" value="cNMP"/>
    <property type="match status" value="1"/>
</dbReference>
<name>A0ABV7W397_9BURK</name>
<dbReference type="CDD" id="cd00038">
    <property type="entry name" value="CAP_ED"/>
    <property type="match status" value="1"/>
</dbReference>
<gene>
    <name evidence="2" type="ORF">ACFOPI_07460</name>
</gene>
<evidence type="ECO:0000313" key="2">
    <source>
        <dbReference type="EMBL" id="MFC3683427.1"/>
    </source>
</evidence>
<keyword evidence="3" id="KW-1185">Reference proteome</keyword>
<feature type="domain" description="Cyclic nucleotide-binding" evidence="1">
    <location>
        <begin position="26"/>
        <end position="101"/>
    </location>
</feature>
<evidence type="ECO:0000313" key="3">
    <source>
        <dbReference type="Proteomes" id="UP001595729"/>
    </source>
</evidence>
<accession>A0ABV7W397</accession>